<dbReference type="GO" id="GO:0016887">
    <property type="term" value="F:ATP hydrolysis activity"/>
    <property type="evidence" value="ECO:0007669"/>
    <property type="project" value="InterPro"/>
</dbReference>
<dbReference type="CDD" id="cd03301">
    <property type="entry name" value="ABC_MalK_N"/>
    <property type="match status" value="1"/>
</dbReference>
<keyword evidence="2" id="KW-0813">Transport</keyword>
<keyword evidence="16" id="KW-1185">Reference proteome</keyword>
<comment type="catalytic activity">
    <reaction evidence="9">
        <text>L-arabinose(out) + ATP + H2O = L-arabinose(in) + ADP + phosphate + H(+)</text>
        <dbReference type="Rhea" id="RHEA:30007"/>
        <dbReference type="ChEBI" id="CHEBI:15377"/>
        <dbReference type="ChEBI" id="CHEBI:15378"/>
        <dbReference type="ChEBI" id="CHEBI:17535"/>
        <dbReference type="ChEBI" id="CHEBI:30616"/>
        <dbReference type="ChEBI" id="CHEBI:43474"/>
        <dbReference type="ChEBI" id="CHEBI:456216"/>
        <dbReference type="EC" id="7.5.2.13"/>
    </reaction>
    <physiologicalReaction direction="left-to-right" evidence="9">
        <dbReference type="Rhea" id="RHEA:30008"/>
    </physiologicalReaction>
</comment>
<evidence type="ECO:0000256" key="5">
    <source>
        <dbReference type="ARBA" id="ARBA00022840"/>
    </source>
</evidence>
<dbReference type="FunFam" id="3.40.50.300:FF:000042">
    <property type="entry name" value="Maltose/maltodextrin ABC transporter, ATP-binding protein"/>
    <property type="match status" value="1"/>
</dbReference>
<dbReference type="InterPro" id="IPR003593">
    <property type="entry name" value="AAA+_ATPase"/>
</dbReference>
<dbReference type="InterPro" id="IPR013611">
    <property type="entry name" value="Transp-assoc_OB_typ2"/>
</dbReference>
<sequence>MADVELTDMKKVYPDGVVGAEDIDLLVEDGEFVILVGPSGCGKTTTLQTIAGLQRPSEGTIRIGDTVVNDVKPQNRDIAMVFQDYALYPHKTVKENMMFGLRYTSGMSKSEMEDQVAQYAEMLSIDHLLDQKPGQLSGGQQQRVALGRAMVRDPDVFLLDEPLSNLDAKLRTEMRAELQRLQNDLNVTTIYVTHDQTEAMTMADRIVVMNKGHIQQVGTPIEVYNQPANAFVAQFIGSPSMNMIDAQFENGIVHTDYFQYKLESTELDPSVTQGQFGIRPEDIQVVEDSTTSSVQARVDVVEELGSENLLHLTLSDETSIVARVNEAIHPTIDDIIELQFPEERVCLFAENGRTIKYREVPERAGQPSTQIQEGR</sequence>
<comment type="subcellular location">
    <subcellularLocation>
        <location evidence="1">Cell membrane</location>
        <topology evidence="1">Peripheral membrane protein</topology>
    </subcellularLocation>
</comment>
<comment type="catalytic activity">
    <reaction evidence="8">
        <text>D-xylose(out) + ATP + H2O = D-xylose(in) + ADP + phosphate + H(+)</text>
        <dbReference type="Rhea" id="RHEA:29899"/>
        <dbReference type="ChEBI" id="CHEBI:15377"/>
        <dbReference type="ChEBI" id="CHEBI:15378"/>
        <dbReference type="ChEBI" id="CHEBI:30616"/>
        <dbReference type="ChEBI" id="CHEBI:43474"/>
        <dbReference type="ChEBI" id="CHEBI:53455"/>
        <dbReference type="ChEBI" id="CHEBI:456216"/>
        <dbReference type="EC" id="7.5.2.13"/>
    </reaction>
    <physiologicalReaction direction="left-to-right" evidence="8">
        <dbReference type="Rhea" id="RHEA:29900"/>
    </physiologicalReaction>
</comment>
<keyword evidence="7" id="KW-0472">Membrane</keyword>
<keyword evidence="5 15" id="KW-0067">ATP-binding</keyword>
<dbReference type="PROSITE" id="PS00211">
    <property type="entry name" value="ABC_TRANSPORTER_1"/>
    <property type="match status" value="1"/>
</dbReference>
<evidence type="ECO:0000256" key="9">
    <source>
        <dbReference type="ARBA" id="ARBA00051890"/>
    </source>
</evidence>
<keyword evidence="4" id="KW-0547">Nucleotide-binding</keyword>
<accession>A0AAW4PH52</accession>
<dbReference type="InterPro" id="IPR003439">
    <property type="entry name" value="ABC_transporter-like_ATP-bd"/>
</dbReference>
<dbReference type="InterPro" id="IPR015855">
    <property type="entry name" value="ABC_transpr_MalK-like"/>
</dbReference>
<evidence type="ECO:0000256" key="1">
    <source>
        <dbReference type="ARBA" id="ARBA00004202"/>
    </source>
</evidence>
<dbReference type="AlphaFoldDB" id="A0AAW4PH52"/>
<evidence type="ECO:0000256" key="11">
    <source>
        <dbReference type="ARBA" id="ARBA00061029"/>
    </source>
</evidence>
<evidence type="ECO:0000256" key="12">
    <source>
        <dbReference type="ARBA" id="ARBA00065962"/>
    </source>
</evidence>
<evidence type="ECO:0000256" key="7">
    <source>
        <dbReference type="ARBA" id="ARBA00023136"/>
    </source>
</evidence>
<reference evidence="15 16" key="1">
    <citation type="submission" date="2021-06" db="EMBL/GenBank/DDBJ databases">
        <title>Halomicroarcula sp. a new haloarchaeum isolated from saline soil.</title>
        <authorList>
            <person name="Duran-Viseras A."/>
            <person name="Sanchez-Porro C."/>
            <person name="Ventosa A."/>
        </authorList>
    </citation>
    <scope>NUCLEOTIDE SEQUENCE [LARGE SCALE GENOMIC DNA]</scope>
    <source>
        <strain evidence="15 16">F27</strain>
    </source>
</reference>
<dbReference type="Proteomes" id="UP001430455">
    <property type="component" value="Unassembled WGS sequence"/>
</dbReference>
<dbReference type="GO" id="GO:0005524">
    <property type="term" value="F:ATP binding"/>
    <property type="evidence" value="ECO:0007669"/>
    <property type="project" value="UniProtKB-KW"/>
</dbReference>
<dbReference type="Pfam" id="PF08402">
    <property type="entry name" value="TOBE_2"/>
    <property type="match status" value="1"/>
</dbReference>
<dbReference type="NCBIfam" id="NF008653">
    <property type="entry name" value="PRK11650.1"/>
    <property type="match status" value="1"/>
</dbReference>
<comment type="function">
    <text evidence="10">Part of the ABC transporter complex XacGHIJK involved in the uptake of xylose and arabinose. Responsible for energy coupling to the transport system.</text>
</comment>
<protein>
    <recommendedName>
        <fullName evidence="13">ABC-type D-xylose/L-arabinose transporter</fullName>
        <ecNumber evidence="13">7.5.2.13</ecNumber>
    </recommendedName>
</protein>
<evidence type="ECO:0000256" key="3">
    <source>
        <dbReference type="ARBA" id="ARBA00022475"/>
    </source>
</evidence>
<feature type="domain" description="ABC transporter" evidence="14">
    <location>
        <begin position="4"/>
        <end position="236"/>
    </location>
</feature>
<dbReference type="Gene3D" id="3.40.50.300">
    <property type="entry name" value="P-loop containing nucleotide triphosphate hydrolases"/>
    <property type="match status" value="1"/>
</dbReference>
<dbReference type="InterPro" id="IPR047641">
    <property type="entry name" value="ABC_transpr_MalK/UgpC-like"/>
</dbReference>
<evidence type="ECO:0000256" key="8">
    <source>
        <dbReference type="ARBA" id="ARBA00050355"/>
    </source>
</evidence>
<dbReference type="InterPro" id="IPR017871">
    <property type="entry name" value="ABC_transporter-like_CS"/>
</dbReference>
<dbReference type="GO" id="GO:0140359">
    <property type="term" value="F:ABC-type transporter activity"/>
    <property type="evidence" value="ECO:0007669"/>
    <property type="project" value="InterPro"/>
</dbReference>
<gene>
    <name evidence="15" type="ORF">EGH23_18910</name>
</gene>
<dbReference type="Gene3D" id="2.40.50.140">
    <property type="entry name" value="Nucleic acid-binding proteins"/>
    <property type="match status" value="1"/>
</dbReference>
<dbReference type="EC" id="7.5.2.13" evidence="13"/>
<keyword evidence="3" id="KW-1003">Cell membrane</keyword>
<evidence type="ECO:0000313" key="16">
    <source>
        <dbReference type="Proteomes" id="UP001430455"/>
    </source>
</evidence>
<dbReference type="GO" id="GO:0055052">
    <property type="term" value="C:ATP-binding cassette (ABC) transporter complex, substrate-binding subunit-containing"/>
    <property type="evidence" value="ECO:0007669"/>
    <property type="project" value="TreeGrafter"/>
</dbReference>
<dbReference type="SUPFAM" id="SSF50331">
    <property type="entry name" value="MOP-like"/>
    <property type="match status" value="1"/>
</dbReference>
<evidence type="ECO:0000256" key="10">
    <source>
        <dbReference type="ARBA" id="ARBA00053454"/>
    </source>
</evidence>
<comment type="subunit">
    <text evidence="12">The complex is composed of two ATP-binding proteins (XacJ and XacK), two transmembrane proteins (XacH and XacI) and a solute-binding protein (XacG).</text>
</comment>
<dbReference type="SUPFAM" id="SSF52540">
    <property type="entry name" value="P-loop containing nucleoside triphosphate hydrolases"/>
    <property type="match status" value="1"/>
</dbReference>
<dbReference type="PROSITE" id="PS50893">
    <property type="entry name" value="ABC_TRANSPORTER_2"/>
    <property type="match status" value="1"/>
</dbReference>
<name>A0AAW4PH52_9EURY</name>
<keyword evidence="6" id="KW-1278">Translocase</keyword>
<dbReference type="Gene3D" id="2.40.50.100">
    <property type="match status" value="1"/>
</dbReference>
<proteinExistence type="inferred from homology"/>
<dbReference type="EMBL" id="RKLT01000012">
    <property type="protein sequence ID" value="MBX0296953.1"/>
    <property type="molecule type" value="Genomic_DNA"/>
</dbReference>
<dbReference type="InterPro" id="IPR008995">
    <property type="entry name" value="Mo/tungstate-bd_C_term_dom"/>
</dbReference>
<organism evidence="15 16">
    <name type="scientific">Haloarcula nitratireducens</name>
    <dbReference type="NCBI Taxonomy" id="2487749"/>
    <lineage>
        <taxon>Archaea</taxon>
        <taxon>Methanobacteriati</taxon>
        <taxon>Methanobacteriota</taxon>
        <taxon>Stenosarchaea group</taxon>
        <taxon>Halobacteria</taxon>
        <taxon>Halobacteriales</taxon>
        <taxon>Haloarculaceae</taxon>
        <taxon>Haloarcula</taxon>
    </lineage>
</organism>
<comment type="caution">
    <text evidence="15">The sequence shown here is derived from an EMBL/GenBank/DDBJ whole genome shotgun (WGS) entry which is preliminary data.</text>
</comment>
<dbReference type="RefSeq" id="WP_220581545.1">
    <property type="nucleotide sequence ID" value="NZ_RKLT01000012.1"/>
</dbReference>
<dbReference type="PANTHER" id="PTHR43875:SF15">
    <property type="entry name" value="TREHALOSE IMPORT ATP-BINDING PROTEIN SUGC"/>
    <property type="match status" value="1"/>
</dbReference>
<dbReference type="PANTHER" id="PTHR43875">
    <property type="entry name" value="MALTODEXTRIN IMPORT ATP-BINDING PROTEIN MSMX"/>
    <property type="match status" value="1"/>
</dbReference>
<evidence type="ECO:0000256" key="2">
    <source>
        <dbReference type="ARBA" id="ARBA00022448"/>
    </source>
</evidence>
<evidence type="ECO:0000256" key="13">
    <source>
        <dbReference type="ARBA" id="ARBA00066315"/>
    </source>
</evidence>
<dbReference type="GO" id="GO:0008643">
    <property type="term" value="P:carbohydrate transport"/>
    <property type="evidence" value="ECO:0007669"/>
    <property type="project" value="InterPro"/>
</dbReference>
<evidence type="ECO:0000256" key="6">
    <source>
        <dbReference type="ARBA" id="ARBA00022967"/>
    </source>
</evidence>
<comment type="similarity">
    <text evidence="11">Belongs to the ABC transporter superfamily. Carbohydrate uptake transporter-1 (CUT1) (TC 3.A.1.1) family.</text>
</comment>
<dbReference type="InterPro" id="IPR012340">
    <property type="entry name" value="NA-bd_OB-fold"/>
</dbReference>
<dbReference type="InterPro" id="IPR027417">
    <property type="entry name" value="P-loop_NTPase"/>
</dbReference>
<dbReference type="SMART" id="SM00382">
    <property type="entry name" value="AAA"/>
    <property type="match status" value="1"/>
</dbReference>
<evidence type="ECO:0000259" key="14">
    <source>
        <dbReference type="PROSITE" id="PS50893"/>
    </source>
</evidence>
<evidence type="ECO:0000256" key="4">
    <source>
        <dbReference type="ARBA" id="ARBA00022741"/>
    </source>
</evidence>
<evidence type="ECO:0000313" key="15">
    <source>
        <dbReference type="EMBL" id="MBX0296953.1"/>
    </source>
</evidence>
<dbReference type="Pfam" id="PF00005">
    <property type="entry name" value="ABC_tran"/>
    <property type="match status" value="1"/>
</dbReference>